<dbReference type="EMBL" id="BAAAXF010000071">
    <property type="protein sequence ID" value="GAA3502810.1"/>
    <property type="molecule type" value="Genomic_DNA"/>
</dbReference>
<evidence type="ECO:0000256" key="3">
    <source>
        <dbReference type="ARBA" id="ARBA00022825"/>
    </source>
</evidence>
<accession>A0ABP6U542</accession>
<feature type="active site" description="Charge relay system" evidence="4">
    <location>
        <position position="229"/>
    </location>
</feature>
<reference evidence="7" key="1">
    <citation type="journal article" date="2019" name="Int. J. Syst. Evol. Microbiol.">
        <title>The Global Catalogue of Microorganisms (GCM) 10K type strain sequencing project: providing services to taxonomists for standard genome sequencing and annotation.</title>
        <authorList>
            <consortium name="The Broad Institute Genomics Platform"/>
            <consortium name="The Broad Institute Genome Sequencing Center for Infectious Disease"/>
            <person name="Wu L."/>
            <person name="Ma J."/>
        </authorList>
    </citation>
    <scope>NUCLEOTIDE SEQUENCE [LARGE SCALE GENOMIC DNA]</scope>
    <source>
        <strain evidence="7">JCM 4816</strain>
    </source>
</reference>
<evidence type="ECO:0000313" key="7">
    <source>
        <dbReference type="Proteomes" id="UP001501455"/>
    </source>
</evidence>
<dbReference type="PROSITE" id="PS51892">
    <property type="entry name" value="SUBTILASE"/>
    <property type="match status" value="1"/>
</dbReference>
<dbReference type="Pfam" id="PF00082">
    <property type="entry name" value="Peptidase_S8"/>
    <property type="match status" value="1"/>
</dbReference>
<name>A0ABP6U542_9ACTN</name>
<feature type="domain" description="Peptidase S8/S53" evidence="5">
    <location>
        <begin position="220"/>
        <end position="486"/>
    </location>
</feature>
<keyword evidence="2 4" id="KW-0378">Hydrolase</keyword>
<dbReference type="PROSITE" id="PS00138">
    <property type="entry name" value="SUBTILASE_SER"/>
    <property type="match status" value="1"/>
</dbReference>
<dbReference type="Gene3D" id="3.40.50.200">
    <property type="entry name" value="Peptidase S8/S53 domain"/>
    <property type="match status" value="1"/>
</dbReference>
<protein>
    <recommendedName>
        <fullName evidence="5">Peptidase S8/S53 domain-containing protein</fullName>
    </recommendedName>
</protein>
<dbReference type="InterPro" id="IPR023828">
    <property type="entry name" value="Peptidase_S8_Ser-AS"/>
</dbReference>
<comment type="caution">
    <text evidence="6">The sequence shown here is derived from an EMBL/GenBank/DDBJ whole genome shotgun (WGS) entry which is preliminary data.</text>
</comment>
<evidence type="ECO:0000313" key="6">
    <source>
        <dbReference type="EMBL" id="GAA3502810.1"/>
    </source>
</evidence>
<dbReference type="InterPro" id="IPR036852">
    <property type="entry name" value="Peptidase_S8/S53_dom_sf"/>
</dbReference>
<dbReference type="PRINTS" id="PR00723">
    <property type="entry name" value="SUBTILISIN"/>
</dbReference>
<keyword evidence="3 4" id="KW-0720">Serine protease</keyword>
<organism evidence="6 7">
    <name type="scientific">Streptomyces prasinosporus</name>
    <dbReference type="NCBI Taxonomy" id="68256"/>
    <lineage>
        <taxon>Bacteria</taxon>
        <taxon>Bacillati</taxon>
        <taxon>Actinomycetota</taxon>
        <taxon>Actinomycetes</taxon>
        <taxon>Kitasatosporales</taxon>
        <taxon>Streptomycetaceae</taxon>
        <taxon>Streptomyces</taxon>
        <taxon>Streptomyces albogriseolus group</taxon>
    </lineage>
</organism>
<evidence type="ECO:0000256" key="1">
    <source>
        <dbReference type="ARBA" id="ARBA00022670"/>
    </source>
</evidence>
<dbReference type="Proteomes" id="UP001501455">
    <property type="component" value="Unassembled WGS sequence"/>
</dbReference>
<proteinExistence type="inferred from homology"/>
<dbReference type="SUPFAM" id="SSF52743">
    <property type="entry name" value="Subtilisin-like"/>
    <property type="match status" value="1"/>
</dbReference>
<sequence length="516" mass="54397">MSRQYYQRGRLVEAEELDGVIAVKVGAALRERVADAEAELGSSARREIREAGVDDETTEAFARASWMFVRPNERTREALTTGDGIPSAEAAGKVIRRPNGRIGIATDALTVRLEPTLSQEEAEREIETAGLTVVNRLGFAKNLYEVRAPAARDALAASVELHDNERFLFAEPSFIEHVPARFSPTGAQYPRQWQWRNAGADGGTPDADVHIEAAWDHTRGKGIRVAVIDNGFDAEHPDLAAGVDRFSGFFTGGTESAVFVQGASGMPDSDHGTFCAGMAGARLSDGPGGTGAAPECGLMLLACLPDQVGPQVTLARAVAYAADPSLEVPGAGPGSEADVLVSSLGPNEADWDLTGALELALEFAATRGRQGKGLPIFWAASNGRNVDISKDEVVSHPDVIAVVRSTNRDREDNAARGPKVELIAPGVDVLSTTSGGGYGVNTGTSFAAPCAAGCAALALSVNIRLTRDQLREVMRESADKIGGPEVRYDAAGHHDDYGFGRVNASQAVALAGRMNP</sequence>
<evidence type="ECO:0000256" key="4">
    <source>
        <dbReference type="PROSITE-ProRule" id="PRU01240"/>
    </source>
</evidence>
<gene>
    <name evidence="6" type="ORF">GCM10019016_099190</name>
</gene>
<evidence type="ECO:0000256" key="2">
    <source>
        <dbReference type="ARBA" id="ARBA00022801"/>
    </source>
</evidence>
<comment type="similarity">
    <text evidence="4">Belongs to the peptidase S8 family.</text>
</comment>
<dbReference type="InterPro" id="IPR015500">
    <property type="entry name" value="Peptidase_S8_subtilisin-rel"/>
</dbReference>
<dbReference type="PANTHER" id="PTHR42884:SF14">
    <property type="entry name" value="NEUROENDOCRINE CONVERTASE 1"/>
    <property type="match status" value="1"/>
</dbReference>
<dbReference type="InterPro" id="IPR022398">
    <property type="entry name" value="Peptidase_S8_His-AS"/>
</dbReference>
<dbReference type="PANTHER" id="PTHR42884">
    <property type="entry name" value="PROPROTEIN CONVERTASE SUBTILISIN/KEXIN-RELATED"/>
    <property type="match status" value="1"/>
</dbReference>
<feature type="active site" description="Charge relay system" evidence="4">
    <location>
        <position position="271"/>
    </location>
</feature>
<dbReference type="RefSeq" id="WP_345583768.1">
    <property type="nucleotide sequence ID" value="NZ_BAAAXF010000071.1"/>
</dbReference>
<feature type="active site" description="Charge relay system" evidence="4">
    <location>
        <position position="445"/>
    </location>
</feature>
<dbReference type="InterPro" id="IPR000209">
    <property type="entry name" value="Peptidase_S8/S53_dom"/>
</dbReference>
<keyword evidence="1 4" id="KW-0645">Protease</keyword>
<dbReference type="PROSITE" id="PS00137">
    <property type="entry name" value="SUBTILASE_HIS"/>
    <property type="match status" value="1"/>
</dbReference>
<keyword evidence="7" id="KW-1185">Reference proteome</keyword>
<evidence type="ECO:0000259" key="5">
    <source>
        <dbReference type="Pfam" id="PF00082"/>
    </source>
</evidence>